<proteinExistence type="predicted"/>
<reference evidence="1 2" key="1">
    <citation type="journal article" date="2022" name="New Phytol.">
        <title>Ecological generalism drives hyperdiversity of secondary metabolite gene clusters in xylarialean endophytes.</title>
        <authorList>
            <person name="Franco M.E.E."/>
            <person name="Wisecaver J.H."/>
            <person name="Arnold A.E."/>
            <person name="Ju Y.M."/>
            <person name="Slot J.C."/>
            <person name="Ahrendt S."/>
            <person name="Moore L.P."/>
            <person name="Eastman K.E."/>
            <person name="Scott K."/>
            <person name="Konkel Z."/>
            <person name="Mondo S.J."/>
            <person name="Kuo A."/>
            <person name="Hayes R.D."/>
            <person name="Haridas S."/>
            <person name="Andreopoulos B."/>
            <person name="Riley R."/>
            <person name="LaButti K."/>
            <person name="Pangilinan J."/>
            <person name="Lipzen A."/>
            <person name="Amirebrahimi M."/>
            <person name="Yan J."/>
            <person name="Adam C."/>
            <person name="Keymanesh K."/>
            <person name="Ng V."/>
            <person name="Louie K."/>
            <person name="Northen T."/>
            <person name="Drula E."/>
            <person name="Henrissat B."/>
            <person name="Hsieh H.M."/>
            <person name="Youens-Clark K."/>
            <person name="Lutzoni F."/>
            <person name="Miadlikowska J."/>
            <person name="Eastwood D.C."/>
            <person name="Hamelin R.C."/>
            <person name="Grigoriev I.V."/>
            <person name="U'Ren J.M."/>
        </authorList>
    </citation>
    <scope>NUCLEOTIDE SEQUENCE [LARGE SCALE GENOMIC DNA]</scope>
    <source>
        <strain evidence="1 2">CBS 119005</strain>
    </source>
</reference>
<accession>A0ACB9ZEQ7</accession>
<name>A0ACB9ZEQ7_9PEZI</name>
<protein>
    <submittedName>
        <fullName evidence="1">Uncharacterized protein</fullName>
    </submittedName>
</protein>
<dbReference type="Proteomes" id="UP001497700">
    <property type="component" value="Unassembled WGS sequence"/>
</dbReference>
<evidence type="ECO:0000313" key="2">
    <source>
        <dbReference type="Proteomes" id="UP001497700"/>
    </source>
</evidence>
<sequence>MGRRKIEIKAIKDDRNRSVTFLKRKGGLFKKAHELSVLCSVDVAVFIFGSNKKLYEYSSNDMRDLITRYQYHGGPNEHKGPHDFNGGDDDEDEDVEGTPPHGHEGSVEPQMIPPHFQGQPSFTHLRHHTPSASPPINGMPFPPRGHTPQPQIASRPSSRNDFRRDLRVPQQPGPPQSVSNGYAYMPQPAIYNPQNQPSYQHGIPPPAPGQYQYAAAQQQHSQVQNYMEEQRRSSVPPSYPQQGQPQPQRPSPPQPSHQVPPQPAPRMSPPQPPQHLEPPQMAQEPQQPPAPMEPRHDQPQERSSQPLLDTVSAIKKMPQRKQHSIFTPIDENRSILSQHLASFHAEPRGKDDGGNRSQSVDVGAVSRSKSDSSPPHPQRSNTSNLVNSRNSIPTIPETTFTPPSRSNSLKVGGGGSRPRLTVQIPEEQSDAGSNGANTGTSPHTTTDTTMQSARRNGDGPGTGVVLPPPSPSASAMLSAGATGPPNPFARPHPSTQNNNMNIDTPVSALPSRFLNNEFLPSPSSFYPEWNFRGSDSNTLPSPLNFATPVVGSGPSFLRDDNGPSATKRKSPDLGGPGSDGPEGGEPKRIRVDG</sequence>
<organism evidence="1 2">
    <name type="scientific">Hypoxylon rubiginosum</name>
    <dbReference type="NCBI Taxonomy" id="110542"/>
    <lineage>
        <taxon>Eukaryota</taxon>
        <taxon>Fungi</taxon>
        <taxon>Dikarya</taxon>
        <taxon>Ascomycota</taxon>
        <taxon>Pezizomycotina</taxon>
        <taxon>Sordariomycetes</taxon>
        <taxon>Xylariomycetidae</taxon>
        <taxon>Xylariales</taxon>
        <taxon>Hypoxylaceae</taxon>
        <taxon>Hypoxylon</taxon>
    </lineage>
</organism>
<gene>
    <name evidence="1" type="ORF">F4820DRAFT_287956</name>
</gene>
<keyword evidence="2" id="KW-1185">Reference proteome</keyword>
<dbReference type="EMBL" id="MU393425">
    <property type="protein sequence ID" value="KAI4870219.1"/>
    <property type="molecule type" value="Genomic_DNA"/>
</dbReference>
<evidence type="ECO:0000313" key="1">
    <source>
        <dbReference type="EMBL" id="KAI4870219.1"/>
    </source>
</evidence>
<comment type="caution">
    <text evidence="1">The sequence shown here is derived from an EMBL/GenBank/DDBJ whole genome shotgun (WGS) entry which is preliminary data.</text>
</comment>